<evidence type="ECO:0000256" key="7">
    <source>
        <dbReference type="SAM" id="Phobius"/>
    </source>
</evidence>
<dbReference type="Pfam" id="PF13187">
    <property type="entry name" value="Fer4_9"/>
    <property type="match status" value="1"/>
</dbReference>
<reference evidence="10" key="1">
    <citation type="submission" date="2016-10" db="EMBL/GenBank/DDBJ databases">
        <authorList>
            <person name="Varghese N."/>
            <person name="Submissions S."/>
        </authorList>
    </citation>
    <scope>NUCLEOTIDE SEQUENCE [LARGE SCALE GENOMIC DNA]</scope>
    <source>
        <strain evidence="10">DSM 24536</strain>
    </source>
</reference>
<evidence type="ECO:0000256" key="1">
    <source>
        <dbReference type="ARBA" id="ARBA00022448"/>
    </source>
</evidence>
<keyword evidence="7" id="KW-1133">Transmembrane helix</keyword>
<keyword evidence="3" id="KW-0479">Metal-binding</keyword>
<dbReference type="GO" id="GO:0051539">
    <property type="term" value="F:4 iron, 4 sulfur cluster binding"/>
    <property type="evidence" value="ECO:0007669"/>
    <property type="project" value="UniProtKB-KW"/>
</dbReference>
<gene>
    <name evidence="9" type="ORF">SAMN05421813_102224</name>
</gene>
<evidence type="ECO:0000256" key="6">
    <source>
        <dbReference type="ARBA" id="ARBA00023014"/>
    </source>
</evidence>
<dbReference type="Proteomes" id="UP000199226">
    <property type="component" value="Unassembled WGS sequence"/>
</dbReference>
<organism evidence="9 10">
    <name type="scientific">Daejeonella rubra</name>
    <dbReference type="NCBI Taxonomy" id="990371"/>
    <lineage>
        <taxon>Bacteria</taxon>
        <taxon>Pseudomonadati</taxon>
        <taxon>Bacteroidota</taxon>
        <taxon>Sphingobacteriia</taxon>
        <taxon>Sphingobacteriales</taxon>
        <taxon>Sphingobacteriaceae</taxon>
        <taxon>Daejeonella</taxon>
    </lineage>
</organism>
<dbReference type="PROSITE" id="PS00198">
    <property type="entry name" value="4FE4S_FER_1"/>
    <property type="match status" value="1"/>
</dbReference>
<proteinExistence type="predicted"/>
<feature type="transmembrane region" description="Helical" evidence="7">
    <location>
        <begin position="88"/>
        <end position="107"/>
    </location>
</feature>
<evidence type="ECO:0000256" key="5">
    <source>
        <dbReference type="ARBA" id="ARBA00023004"/>
    </source>
</evidence>
<sequence length="438" mass="49519">MQDNSLSIAKPSESLLSQKIGATLIAAAILCSIIASSGQGETQPELFFWLIISLVFSGGIIFSIPYYKAIPGIKNNGIMQSPATNRGAIAWGIAILMTGFYIILYWFPYYLDGLIRIMDPISMILRNKVSDQWFLYGTFYTLAVLIMGIRFIGKYRHSRYQILRTFSVMFFQLGFAFLIPAFLLKLNQPEFYFSYFWPLKYSYLFPNDIDYLIKSGNIGVFMVFWGLVMTFIATPILTYNYGKRWYCSWICGCGALAETLGDPYRQNSDKSLKAWKVERWMVHSVLVFVTLTTALLWLNSWKSGTILGDASGLFSQWYGFMIGSVFSGVIGTGFYPIMGSRVWCRFGCPMAAILGLFQRFKSKFRITTNGGQCISCGNCSTYCEMGIDVRAYAQKGENIIRASCVGCGICSAVCPRGVLKLENMEEEGRFEPYNRHEI</sequence>
<evidence type="ECO:0000313" key="9">
    <source>
        <dbReference type="EMBL" id="SDL81165.1"/>
    </source>
</evidence>
<feature type="domain" description="4Fe-4S ferredoxin-type" evidence="8">
    <location>
        <begin position="364"/>
        <end position="392"/>
    </location>
</feature>
<dbReference type="PANTHER" id="PTHR30176">
    <property type="entry name" value="FERREDOXIN-TYPE PROTEIN NAPH"/>
    <property type="match status" value="1"/>
</dbReference>
<dbReference type="AlphaFoldDB" id="A0A1G9N5P1"/>
<evidence type="ECO:0000256" key="3">
    <source>
        <dbReference type="ARBA" id="ARBA00022723"/>
    </source>
</evidence>
<feature type="domain" description="4Fe-4S ferredoxin-type" evidence="8">
    <location>
        <begin position="395"/>
        <end position="424"/>
    </location>
</feature>
<dbReference type="InterPro" id="IPR017896">
    <property type="entry name" value="4Fe4S_Fe-S-bd"/>
</dbReference>
<feature type="transmembrane region" description="Helical" evidence="7">
    <location>
        <begin position="280"/>
        <end position="298"/>
    </location>
</feature>
<dbReference type="SUPFAM" id="SSF54862">
    <property type="entry name" value="4Fe-4S ferredoxins"/>
    <property type="match status" value="1"/>
</dbReference>
<feature type="transmembrane region" description="Helical" evidence="7">
    <location>
        <begin position="46"/>
        <end position="67"/>
    </location>
</feature>
<dbReference type="InterPro" id="IPR017900">
    <property type="entry name" value="4Fe4S_Fe_S_CS"/>
</dbReference>
<evidence type="ECO:0000256" key="4">
    <source>
        <dbReference type="ARBA" id="ARBA00022982"/>
    </source>
</evidence>
<keyword evidence="1" id="KW-0813">Transport</keyword>
<dbReference type="GO" id="GO:0005886">
    <property type="term" value="C:plasma membrane"/>
    <property type="evidence" value="ECO:0007669"/>
    <property type="project" value="TreeGrafter"/>
</dbReference>
<evidence type="ECO:0000256" key="2">
    <source>
        <dbReference type="ARBA" id="ARBA00022485"/>
    </source>
</evidence>
<feature type="transmembrane region" description="Helical" evidence="7">
    <location>
        <begin position="165"/>
        <end position="184"/>
    </location>
</feature>
<dbReference type="STRING" id="990371.SAMN05421813_102224"/>
<feature type="transmembrane region" description="Helical" evidence="7">
    <location>
        <begin position="20"/>
        <end position="40"/>
    </location>
</feature>
<keyword evidence="7" id="KW-0472">Membrane</keyword>
<evidence type="ECO:0000259" key="8">
    <source>
        <dbReference type="PROSITE" id="PS51379"/>
    </source>
</evidence>
<dbReference type="EMBL" id="FNHH01000002">
    <property type="protein sequence ID" value="SDL81165.1"/>
    <property type="molecule type" value="Genomic_DNA"/>
</dbReference>
<accession>A0A1G9N5P1</accession>
<dbReference type="PROSITE" id="PS51379">
    <property type="entry name" value="4FE4S_FER_2"/>
    <property type="match status" value="2"/>
</dbReference>
<name>A0A1G9N5P1_9SPHI</name>
<dbReference type="OrthoDB" id="9806398at2"/>
<dbReference type="Pfam" id="PF12801">
    <property type="entry name" value="Fer4_5"/>
    <property type="match status" value="2"/>
</dbReference>
<evidence type="ECO:0000313" key="10">
    <source>
        <dbReference type="Proteomes" id="UP000199226"/>
    </source>
</evidence>
<keyword evidence="2" id="KW-0004">4Fe-4S</keyword>
<keyword evidence="6" id="KW-0411">Iron-sulfur</keyword>
<feature type="transmembrane region" description="Helical" evidence="7">
    <location>
        <begin position="218"/>
        <end position="239"/>
    </location>
</feature>
<feature type="transmembrane region" description="Helical" evidence="7">
    <location>
        <begin position="318"/>
        <end position="337"/>
    </location>
</feature>
<protein>
    <submittedName>
        <fullName evidence="9">4Fe-4S binding domain-containing protein</fullName>
    </submittedName>
</protein>
<keyword evidence="4" id="KW-0249">Electron transport</keyword>
<dbReference type="InterPro" id="IPR051684">
    <property type="entry name" value="Electron_Trans/Redox"/>
</dbReference>
<dbReference type="RefSeq" id="WP_090699212.1">
    <property type="nucleotide sequence ID" value="NZ_FNHH01000002.1"/>
</dbReference>
<dbReference type="PANTHER" id="PTHR30176:SF3">
    <property type="entry name" value="FERREDOXIN-TYPE PROTEIN NAPH"/>
    <property type="match status" value="1"/>
</dbReference>
<keyword evidence="5" id="KW-0408">Iron</keyword>
<keyword evidence="7" id="KW-0812">Transmembrane</keyword>
<dbReference type="GO" id="GO:0046872">
    <property type="term" value="F:metal ion binding"/>
    <property type="evidence" value="ECO:0007669"/>
    <property type="project" value="UniProtKB-KW"/>
</dbReference>
<feature type="transmembrane region" description="Helical" evidence="7">
    <location>
        <begin position="133"/>
        <end position="153"/>
    </location>
</feature>
<dbReference type="Gene3D" id="3.30.70.20">
    <property type="match status" value="1"/>
</dbReference>
<keyword evidence="10" id="KW-1185">Reference proteome</keyword>